<reference evidence="2" key="1">
    <citation type="submission" date="2003-08" db="EMBL/GenBank/DDBJ databases">
        <authorList>
            <person name="Birren B."/>
            <person name="Nusbaum C."/>
            <person name="Abebe A."/>
            <person name="Abouelleil A."/>
            <person name="Adekoya E."/>
            <person name="Ait-zahra M."/>
            <person name="Allen N."/>
            <person name="Allen T."/>
            <person name="An P."/>
            <person name="Anderson M."/>
            <person name="Anderson S."/>
            <person name="Arachchi H."/>
            <person name="Armbruster J."/>
            <person name="Bachantsang P."/>
            <person name="Baldwin J."/>
            <person name="Barry A."/>
            <person name="Bayul T."/>
            <person name="Blitshsteyn B."/>
            <person name="Bloom T."/>
            <person name="Blye J."/>
            <person name="Boguslavskiy L."/>
            <person name="Borowsky M."/>
            <person name="Boukhgalter B."/>
            <person name="Brunache A."/>
            <person name="Butler J."/>
            <person name="Calixte N."/>
            <person name="Calvo S."/>
            <person name="Camarata J."/>
            <person name="Campo K."/>
            <person name="Chang J."/>
            <person name="Cheshatsang Y."/>
            <person name="Citroen M."/>
            <person name="Collymore A."/>
            <person name="Considine T."/>
            <person name="Cook A."/>
            <person name="Cooke P."/>
            <person name="Corum B."/>
            <person name="Cuomo C."/>
            <person name="David R."/>
            <person name="Dawoe T."/>
            <person name="Degray S."/>
            <person name="Dodge S."/>
            <person name="Dooley K."/>
            <person name="Dorje P."/>
            <person name="Dorjee K."/>
            <person name="Dorris L."/>
            <person name="Duffey N."/>
            <person name="Dupes A."/>
            <person name="Elkins T."/>
            <person name="Engels R."/>
            <person name="Erickson J."/>
            <person name="Farina A."/>
            <person name="Faro S."/>
            <person name="Ferreira P."/>
            <person name="Fischer H."/>
            <person name="Fitzgerald M."/>
            <person name="Foley K."/>
            <person name="Gage D."/>
            <person name="Galagan J."/>
            <person name="Gearin G."/>
            <person name="Gnerre S."/>
            <person name="Gnirke A."/>
            <person name="Goyette A."/>
            <person name="Graham J."/>
            <person name="Grandbois E."/>
            <person name="Gyaltsen K."/>
            <person name="Hafez N."/>
            <person name="Hagopian D."/>
            <person name="Hagos B."/>
            <person name="Hall J."/>
            <person name="Hatcher B."/>
            <person name="Heller A."/>
            <person name="Higgins H."/>
            <person name="Honan T."/>
            <person name="Horn A."/>
            <person name="Houde N."/>
            <person name="Hughes L."/>
            <person name="Hulme W."/>
            <person name="Husby E."/>
            <person name="Iliev I."/>
            <person name="Jaffe D."/>
            <person name="Jones C."/>
            <person name="Kamal M."/>
            <person name="Kamat A."/>
            <person name="Kamvysselis M."/>
            <person name="Karlsson E."/>
            <person name="Kells C."/>
            <person name="Kieu A."/>
            <person name="Kisner P."/>
            <person name="Kodira C."/>
            <person name="Kulbokas E."/>
            <person name="Labutti K."/>
            <person name="Lama D."/>
            <person name="Landers T."/>
            <person name="Leger J."/>
            <person name="Levine S."/>
            <person name="Lewis D."/>
            <person name="Lewis T."/>
            <person name="Lindblad-toh K."/>
            <person name="Liu X."/>
            <person name="Lokyitsang T."/>
            <person name="Lokyitsang Y."/>
            <person name="Lucien O."/>
            <person name="Lui A."/>
            <person name="Ma L.J."/>
            <person name="Mabbitt R."/>
            <person name="Macdonald J."/>
            <person name="Maclean C."/>
            <person name="Major J."/>
            <person name="Manning J."/>
            <person name="Marabella R."/>
            <person name="Maru K."/>
            <person name="Matthews C."/>
            <person name="Mauceli E."/>
            <person name="Mccarthy M."/>
            <person name="Mcdonough S."/>
            <person name="Mcghee T."/>
            <person name="Meldrim J."/>
            <person name="Meneus L."/>
            <person name="Mesirov J."/>
            <person name="Mihalev A."/>
            <person name="Mihova T."/>
            <person name="Mikkelsen T."/>
            <person name="Mlenga V."/>
            <person name="Moru K."/>
            <person name="Mozes J."/>
            <person name="Mulrain L."/>
            <person name="Munson G."/>
            <person name="Naylor J."/>
            <person name="Newes C."/>
            <person name="Nguyen C."/>
            <person name="Nguyen N."/>
            <person name="Nguyen T."/>
            <person name="Nicol R."/>
            <person name="Nielsen C."/>
            <person name="Nizzari M."/>
            <person name="Norbu C."/>
            <person name="Norbu N."/>
            <person name="O'donnell P."/>
            <person name="Okoawo O."/>
            <person name="O'leary S."/>
            <person name="Omotosho B."/>
            <person name="O'neill K."/>
            <person name="Osman S."/>
            <person name="Parker S."/>
            <person name="Perrin D."/>
            <person name="Phunkhang P."/>
            <person name="Piqani B."/>
            <person name="Purcell S."/>
            <person name="Rachupka T."/>
            <person name="Ramasamy U."/>
            <person name="Rameau R."/>
            <person name="Ray V."/>
            <person name="Raymond C."/>
            <person name="Retta R."/>
            <person name="Richardson S."/>
            <person name="Rise C."/>
            <person name="Rodriguez J."/>
            <person name="Rogers J."/>
            <person name="Rogov P."/>
            <person name="Rutman M."/>
            <person name="Schupbach R."/>
            <person name="Seaman C."/>
            <person name="Settipalli S."/>
            <person name="Sharpe T."/>
            <person name="Sheridan J."/>
            <person name="Sherpa N."/>
            <person name="Shi J."/>
            <person name="Smirnov S."/>
            <person name="Smith C."/>
            <person name="Sougnez C."/>
            <person name="Spencer B."/>
            <person name="Stalker J."/>
            <person name="Stange-thomann N."/>
            <person name="Stavropoulos S."/>
            <person name="Stetson K."/>
            <person name="Stone C."/>
            <person name="Stone S."/>
            <person name="Stubbs M."/>
            <person name="Talamas J."/>
            <person name="Tchuinga P."/>
            <person name="Tenzing P."/>
            <person name="Tesfaye S."/>
            <person name="Theodore J."/>
            <person name="Thoulutsang Y."/>
            <person name="Topham K."/>
            <person name="Towey S."/>
            <person name="Tsamla T."/>
            <person name="Tsomo N."/>
            <person name="Vallee D."/>
            <person name="Vassiliev H."/>
            <person name="Venkataraman V."/>
            <person name="Vinson J."/>
            <person name="Vo A."/>
            <person name="Wade C."/>
            <person name="Wang S."/>
            <person name="Wangchuk T."/>
            <person name="Wangdi T."/>
            <person name="Whittaker C."/>
            <person name="Wilkinson J."/>
            <person name="Wu Y."/>
            <person name="Wyman D."/>
            <person name="Yadav S."/>
            <person name="Yang S."/>
            <person name="Yang X."/>
            <person name="Yeager S."/>
            <person name="Yee E."/>
            <person name="Young G."/>
            <person name="Zainoun J."/>
            <person name="Zembeck L."/>
            <person name="Zimmer A."/>
            <person name="Zody M."/>
            <person name="Lander E."/>
        </authorList>
    </citation>
    <scope>NUCLEOTIDE SEQUENCE [LARGE SCALE GENOMIC DNA]</scope>
</reference>
<keyword evidence="2" id="KW-1185">Reference proteome</keyword>
<dbReference type="AlphaFoldDB" id="H2YZW7"/>
<dbReference type="Ensembl" id="ENSCSAVT00000011010.1">
    <property type="protein sequence ID" value="ENSCSAVP00000010879.1"/>
    <property type="gene ID" value="ENSCSAVG00000006372.1"/>
</dbReference>
<dbReference type="InParanoid" id="H2YZW7"/>
<reference evidence="1" key="3">
    <citation type="submission" date="2025-09" db="UniProtKB">
        <authorList>
            <consortium name="Ensembl"/>
        </authorList>
    </citation>
    <scope>IDENTIFICATION</scope>
</reference>
<reference evidence="1" key="2">
    <citation type="submission" date="2025-08" db="UniProtKB">
        <authorList>
            <consortium name="Ensembl"/>
        </authorList>
    </citation>
    <scope>IDENTIFICATION</scope>
</reference>
<proteinExistence type="predicted"/>
<dbReference type="Proteomes" id="UP000007875">
    <property type="component" value="Unassembled WGS sequence"/>
</dbReference>
<protein>
    <submittedName>
        <fullName evidence="1">Uncharacterized protein</fullName>
    </submittedName>
</protein>
<evidence type="ECO:0000313" key="2">
    <source>
        <dbReference type="Proteomes" id="UP000007875"/>
    </source>
</evidence>
<sequence length="93" mass="10650">MSEETIYQLPSDAKQRSVFEMVQSQGTKTSRTPRETQEFYSSWAKNYDSDQAVLQHNSYNQLISTLAEIAPLHCDNGYKNLYFLDMASGTTKN</sequence>
<organism evidence="1 2">
    <name type="scientific">Ciona savignyi</name>
    <name type="common">Pacific transparent sea squirt</name>
    <dbReference type="NCBI Taxonomy" id="51511"/>
    <lineage>
        <taxon>Eukaryota</taxon>
        <taxon>Metazoa</taxon>
        <taxon>Chordata</taxon>
        <taxon>Tunicata</taxon>
        <taxon>Ascidiacea</taxon>
        <taxon>Phlebobranchia</taxon>
        <taxon>Cionidae</taxon>
        <taxon>Ciona</taxon>
    </lineage>
</organism>
<accession>H2YZW7</accession>
<evidence type="ECO:0000313" key="1">
    <source>
        <dbReference type="Ensembl" id="ENSCSAVP00000010879.1"/>
    </source>
</evidence>
<dbReference type="HOGENOM" id="CLU_2399017_0_0_1"/>
<name>H2YZW7_CIOSA</name>